<feature type="transmembrane region" description="Helical" evidence="14">
    <location>
        <begin position="21"/>
        <end position="48"/>
    </location>
</feature>
<evidence type="ECO:0000313" key="15">
    <source>
        <dbReference type="EMBL" id="KAK1803719.1"/>
    </source>
</evidence>
<evidence type="ECO:0000256" key="12">
    <source>
        <dbReference type="ARBA" id="ARBA00049405"/>
    </source>
</evidence>
<feature type="transmembrane region" description="Helical" evidence="14">
    <location>
        <begin position="54"/>
        <end position="73"/>
    </location>
</feature>
<dbReference type="SUPFAM" id="SSF81338">
    <property type="entry name" value="Aquaporin-like"/>
    <property type="match status" value="1"/>
</dbReference>
<keyword evidence="3 13" id="KW-0813">Transport</keyword>
<feature type="non-terminal residue" evidence="15">
    <location>
        <position position="1"/>
    </location>
</feature>
<evidence type="ECO:0000256" key="13">
    <source>
        <dbReference type="RuleBase" id="RU000477"/>
    </source>
</evidence>
<dbReference type="Proteomes" id="UP001239994">
    <property type="component" value="Unassembled WGS sequence"/>
</dbReference>
<keyword evidence="9" id="KW-0325">Glycoprotein</keyword>
<comment type="catalytic activity">
    <reaction evidence="11">
        <text>H2O2(out) = H2O2(in)</text>
        <dbReference type="Rhea" id="RHEA:74375"/>
        <dbReference type="ChEBI" id="CHEBI:16240"/>
    </reaction>
</comment>
<keyword evidence="4" id="KW-1003">Cell membrane</keyword>
<evidence type="ECO:0000256" key="6">
    <source>
        <dbReference type="ARBA" id="ARBA00022737"/>
    </source>
</evidence>
<protein>
    <submittedName>
        <fullName evidence="15">Uncharacterized protein</fullName>
    </submittedName>
</protein>
<dbReference type="InterPro" id="IPR000425">
    <property type="entry name" value="MIP"/>
</dbReference>
<dbReference type="AlphaFoldDB" id="A0AAD9E451"/>
<dbReference type="EMBL" id="JAROKS010000005">
    <property type="protein sequence ID" value="KAK1803719.1"/>
    <property type="molecule type" value="Genomic_DNA"/>
</dbReference>
<comment type="subcellular location">
    <subcellularLocation>
        <location evidence="1">Basolateral cell membrane</location>
        <topology evidence="1">Multi-pass membrane protein</topology>
    </subcellularLocation>
</comment>
<evidence type="ECO:0000256" key="4">
    <source>
        <dbReference type="ARBA" id="ARBA00022475"/>
    </source>
</evidence>
<evidence type="ECO:0000256" key="3">
    <source>
        <dbReference type="ARBA" id="ARBA00022448"/>
    </source>
</evidence>
<dbReference type="GO" id="GO:0015250">
    <property type="term" value="F:water channel activity"/>
    <property type="evidence" value="ECO:0007669"/>
    <property type="project" value="TreeGrafter"/>
</dbReference>
<dbReference type="PANTHER" id="PTHR43829:SF7">
    <property type="entry name" value="AQUAPORIN-3"/>
    <property type="match status" value="1"/>
</dbReference>
<keyword evidence="6" id="KW-0677">Repeat</keyword>
<reference evidence="15" key="1">
    <citation type="submission" date="2023-03" db="EMBL/GenBank/DDBJ databases">
        <title>Electrophorus voltai genome.</title>
        <authorList>
            <person name="Bian C."/>
        </authorList>
    </citation>
    <scope>NUCLEOTIDE SEQUENCE</scope>
    <source>
        <strain evidence="15">CB-2022</strain>
        <tissue evidence="15">Muscle</tissue>
    </source>
</reference>
<dbReference type="PRINTS" id="PR02015">
    <property type="entry name" value="AQUAPORIN3"/>
</dbReference>
<evidence type="ECO:0000256" key="11">
    <source>
        <dbReference type="ARBA" id="ARBA00047305"/>
    </source>
</evidence>
<organism evidence="15 16">
    <name type="scientific">Electrophorus voltai</name>
    <dbReference type="NCBI Taxonomy" id="2609070"/>
    <lineage>
        <taxon>Eukaryota</taxon>
        <taxon>Metazoa</taxon>
        <taxon>Chordata</taxon>
        <taxon>Craniata</taxon>
        <taxon>Vertebrata</taxon>
        <taxon>Euteleostomi</taxon>
        <taxon>Actinopterygii</taxon>
        <taxon>Neopterygii</taxon>
        <taxon>Teleostei</taxon>
        <taxon>Ostariophysi</taxon>
        <taxon>Gymnotiformes</taxon>
        <taxon>Gymnotoidei</taxon>
        <taxon>Gymnotidae</taxon>
        <taxon>Electrophorus</taxon>
    </lineage>
</organism>
<proteinExistence type="inferred from homology"/>
<evidence type="ECO:0000256" key="8">
    <source>
        <dbReference type="ARBA" id="ARBA00023136"/>
    </source>
</evidence>
<name>A0AAD9E451_9TELE</name>
<dbReference type="InterPro" id="IPR023271">
    <property type="entry name" value="Aquaporin-like"/>
</dbReference>
<sequence>MGRQKMLLDKMSQTFQIQNLLMRQALAECLGTLILVMFGCGAVAQLVLSEGSHGMFLTVNFAFGFAATLGILVCGQVSGKNRLCTALLTK</sequence>
<comment type="caution">
    <text evidence="15">The sequence shown here is derived from an EMBL/GenBank/DDBJ whole genome shotgun (WGS) entry which is preliminary data.</text>
</comment>
<dbReference type="GO" id="GO:0015204">
    <property type="term" value="F:urea transmembrane transporter activity"/>
    <property type="evidence" value="ECO:0007669"/>
    <property type="project" value="TreeGrafter"/>
</dbReference>
<evidence type="ECO:0000313" key="16">
    <source>
        <dbReference type="Proteomes" id="UP001239994"/>
    </source>
</evidence>
<dbReference type="Gene3D" id="1.20.1080.10">
    <property type="entry name" value="Glycerol uptake facilitator protein"/>
    <property type="match status" value="1"/>
</dbReference>
<dbReference type="GO" id="GO:0016323">
    <property type="term" value="C:basolateral plasma membrane"/>
    <property type="evidence" value="ECO:0007669"/>
    <property type="project" value="UniProtKB-SubCell"/>
</dbReference>
<comment type="similarity">
    <text evidence="2 13">Belongs to the MIP/aquaporin (TC 1.A.8) family.</text>
</comment>
<dbReference type="InterPro" id="IPR050363">
    <property type="entry name" value="MIP/Aquaporin"/>
</dbReference>
<dbReference type="GO" id="GO:0015254">
    <property type="term" value="F:glycerol channel activity"/>
    <property type="evidence" value="ECO:0007669"/>
    <property type="project" value="TreeGrafter"/>
</dbReference>
<dbReference type="PANTHER" id="PTHR43829">
    <property type="entry name" value="AQUAPORIN OR AQUAGLYCEROPORIN RELATED"/>
    <property type="match status" value="1"/>
</dbReference>
<evidence type="ECO:0000256" key="5">
    <source>
        <dbReference type="ARBA" id="ARBA00022692"/>
    </source>
</evidence>
<evidence type="ECO:0000256" key="10">
    <source>
        <dbReference type="ARBA" id="ARBA00034651"/>
    </source>
</evidence>
<comment type="catalytic activity">
    <reaction evidence="10">
        <text>H2O(in) = H2O(out)</text>
        <dbReference type="Rhea" id="RHEA:29667"/>
        <dbReference type="ChEBI" id="CHEBI:15377"/>
    </reaction>
</comment>
<evidence type="ECO:0000256" key="1">
    <source>
        <dbReference type="ARBA" id="ARBA00004554"/>
    </source>
</evidence>
<gene>
    <name evidence="15" type="ORF">P4O66_021124</name>
</gene>
<keyword evidence="8 14" id="KW-0472">Membrane</keyword>
<keyword evidence="16" id="KW-1185">Reference proteome</keyword>
<comment type="catalytic activity">
    <reaction evidence="12">
        <text>glycerol(in) = glycerol(out)</text>
        <dbReference type="Rhea" id="RHEA:29675"/>
        <dbReference type="ChEBI" id="CHEBI:17754"/>
    </reaction>
</comment>
<evidence type="ECO:0000256" key="14">
    <source>
        <dbReference type="SAM" id="Phobius"/>
    </source>
</evidence>
<dbReference type="InterPro" id="IPR023275">
    <property type="entry name" value="Aquaporin_3"/>
</dbReference>
<accession>A0AAD9E451</accession>
<keyword evidence="7 14" id="KW-1133">Transmembrane helix</keyword>
<evidence type="ECO:0000256" key="7">
    <source>
        <dbReference type="ARBA" id="ARBA00022989"/>
    </source>
</evidence>
<evidence type="ECO:0000256" key="2">
    <source>
        <dbReference type="ARBA" id="ARBA00006175"/>
    </source>
</evidence>
<keyword evidence="5 13" id="KW-0812">Transmembrane</keyword>
<dbReference type="PRINTS" id="PR00783">
    <property type="entry name" value="MINTRINSICP"/>
</dbReference>
<dbReference type="Pfam" id="PF00230">
    <property type="entry name" value="MIP"/>
    <property type="match status" value="1"/>
</dbReference>
<evidence type="ECO:0000256" key="9">
    <source>
        <dbReference type="ARBA" id="ARBA00023180"/>
    </source>
</evidence>